<evidence type="ECO:0000313" key="2">
    <source>
        <dbReference type="Proteomes" id="UP001057452"/>
    </source>
</evidence>
<organism evidence="1 2">
    <name type="scientific">Chaenocephalus aceratus</name>
    <name type="common">Blackfin icefish</name>
    <name type="synonym">Chaenichthys aceratus</name>
    <dbReference type="NCBI Taxonomy" id="36190"/>
    <lineage>
        <taxon>Eukaryota</taxon>
        <taxon>Metazoa</taxon>
        <taxon>Chordata</taxon>
        <taxon>Craniata</taxon>
        <taxon>Vertebrata</taxon>
        <taxon>Euteleostomi</taxon>
        <taxon>Actinopterygii</taxon>
        <taxon>Neopterygii</taxon>
        <taxon>Teleostei</taxon>
        <taxon>Neoteleostei</taxon>
        <taxon>Acanthomorphata</taxon>
        <taxon>Eupercaria</taxon>
        <taxon>Perciformes</taxon>
        <taxon>Notothenioidei</taxon>
        <taxon>Channichthyidae</taxon>
        <taxon>Chaenocephalus</taxon>
    </lineage>
</organism>
<gene>
    <name evidence="1" type="ORF">KUCAC02_010422</name>
</gene>
<accession>A0ACB9VZ84</accession>
<comment type="caution">
    <text evidence="1">The sequence shown here is derived from an EMBL/GenBank/DDBJ whole genome shotgun (WGS) entry which is preliminary data.</text>
</comment>
<dbReference type="EMBL" id="CM043805">
    <property type="protein sequence ID" value="KAI4805826.1"/>
    <property type="molecule type" value="Genomic_DNA"/>
</dbReference>
<name>A0ACB9VZ84_CHAAC</name>
<proteinExistence type="predicted"/>
<feature type="non-terminal residue" evidence="1">
    <location>
        <position position="186"/>
    </location>
</feature>
<protein>
    <submittedName>
        <fullName evidence="1">Uncharacterized protein</fullName>
    </submittedName>
</protein>
<keyword evidence="2" id="KW-1185">Reference proteome</keyword>
<sequence>GPVEQRGHNNRSEPTGCERSHGTPGSERRTGRASGPRGKGECAGGEGQSSHGVFKRSEEHNGKRAHESFVMGSVLRSLVFRLALEVTSKVQGEERAVERMGLPHGTPGPRGGSSRGAPYPPDSGDSRWEVNLANTPRTGDHTTINASFAANGTLWREADGENAVKIRVIRICRGTALACLKIKAAE</sequence>
<reference evidence="1" key="1">
    <citation type="submission" date="2022-05" db="EMBL/GenBank/DDBJ databases">
        <title>Chromosome-level genome of Chaenocephalus aceratus.</title>
        <authorList>
            <person name="Park H."/>
        </authorList>
    </citation>
    <scope>NUCLEOTIDE SEQUENCE</scope>
    <source>
        <strain evidence="1">KU_202001</strain>
    </source>
</reference>
<dbReference type="Proteomes" id="UP001057452">
    <property type="component" value="Chromosome 21"/>
</dbReference>
<evidence type="ECO:0000313" key="1">
    <source>
        <dbReference type="EMBL" id="KAI4805826.1"/>
    </source>
</evidence>
<feature type="non-terminal residue" evidence="1">
    <location>
        <position position="1"/>
    </location>
</feature>